<evidence type="ECO:0000313" key="1">
    <source>
        <dbReference type="EMBL" id="TKR86789.1"/>
    </source>
</evidence>
<protein>
    <submittedName>
        <fullName evidence="1">Uncharacterized protein</fullName>
    </submittedName>
</protein>
<gene>
    <name evidence="1" type="ORF">L596_011307</name>
</gene>
<accession>A0A4U5NTG3</accession>
<comment type="caution">
    <text evidence="1">The sequence shown here is derived from an EMBL/GenBank/DDBJ whole genome shotgun (WGS) entry which is preliminary data.</text>
</comment>
<sequence length="94" mass="10626">MWEIELLRRRPYKAQDLVGTCQIWRVLSCDFLRFVTQKRNFEFPATSSDITAERPTVSSLPLALYSLVQTPPPLMDIALCAGVLQHSTDSGATR</sequence>
<dbReference type="EMBL" id="AZBU02000003">
    <property type="protein sequence ID" value="TKR86789.1"/>
    <property type="molecule type" value="Genomic_DNA"/>
</dbReference>
<dbReference type="AlphaFoldDB" id="A0A4U5NTG3"/>
<evidence type="ECO:0000313" key="2">
    <source>
        <dbReference type="Proteomes" id="UP000298663"/>
    </source>
</evidence>
<organism evidence="1 2">
    <name type="scientific">Steinernema carpocapsae</name>
    <name type="common">Entomopathogenic nematode</name>
    <dbReference type="NCBI Taxonomy" id="34508"/>
    <lineage>
        <taxon>Eukaryota</taxon>
        <taxon>Metazoa</taxon>
        <taxon>Ecdysozoa</taxon>
        <taxon>Nematoda</taxon>
        <taxon>Chromadorea</taxon>
        <taxon>Rhabditida</taxon>
        <taxon>Tylenchina</taxon>
        <taxon>Panagrolaimomorpha</taxon>
        <taxon>Strongyloidoidea</taxon>
        <taxon>Steinernematidae</taxon>
        <taxon>Steinernema</taxon>
    </lineage>
</organism>
<reference evidence="1 2" key="1">
    <citation type="journal article" date="2015" name="Genome Biol.">
        <title>Comparative genomics of Steinernema reveals deeply conserved gene regulatory networks.</title>
        <authorList>
            <person name="Dillman A.R."/>
            <person name="Macchietto M."/>
            <person name="Porter C.F."/>
            <person name="Rogers A."/>
            <person name="Williams B."/>
            <person name="Antoshechkin I."/>
            <person name="Lee M.M."/>
            <person name="Goodwin Z."/>
            <person name="Lu X."/>
            <person name="Lewis E.E."/>
            <person name="Goodrich-Blair H."/>
            <person name="Stock S.P."/>
            <person name="Adams B.J."/>
            <person name="Sternberg P.W."/>
            <person name="Mortazavi A."/>
        </authorList>
    </citation>
    <scope>NUCLEOTIDE SEQUENCE [LARGE SCALE GENOMIC DNA]</scope>
    <source>
        <strain evidence="1 2">ALL</strain>
    </source>
</reference>
<dbReference type="Proteomes" id="UP000298663">
    <property type="component" value="Unassembled WGS sequence"/>
</dbReference>
<keyword evidence="2" id="KW-1185">Reference proteome</keyword>
<name>A0A4U5NTG3_STECR</name>
<reference evidence="1 2" key="2">
    <citation type="journal article" date="2019" name="G3 (Bethesda)">
        <title>Hybrid Assembly of the Genome of the Entomopathogenic Nematode Steinernema carpocapsae Identifies the X-Chromosome.</title>
        <authorList>
            <person name="Serra L."/>
            <person name="Macchietto M."/>
            <person name="Macias-Munoz A."/>
            <person name="McGill C.J."/>
            <person name="Rodriguez I.M."/>
            <person name="Rodriguez B."/>
            <person name="Murad R."/>
            <person name="Mortazavi A."/>
        </authorList>
    </citation>
    <scope>NUCLEOTIDE SEQUENCE [LARGE SCALE GENOMIC DNA]</scope>
    <source>
        <strain evidence="1 2">ALL</strain>
    </source>
</reference>
<proteinExistence type="predicted"/>